<dbReference type="AlphaFoldDB" id="A0A6V7KE65"/>
<dbReference type="SUPFAM" id="SSF52540">
    <property type="entry name" value="P-loop containing nucleoside triphosphate hydrolases"/>
    <property type="match status" value="1"/>
</dbReference>
<accession>A0A6V7KE65</accession>
<dbReference type="Pfam" id="PF01695">
    <property type="entry name" value="IstB_IS21"/>
    <property type="match status" value="1"/>
</dbReference>
<evidence type="ECO:0000313" key="2">
    <source>
        <dbReference type="EMBL" id="CAD1562059.1"/>
    </source>
</evidence>
<evidence type="ECO:0000259" key="1">
    <source>
        <dbReference type="Pfam" id="PF01695"/>
    </source>
</evidence>
<name>A0A6V7KE65_9HYME</name>
<proteinExistence type="predicted"/>
<gene>
    <name evidence="2" type="ORF">BBRV_LOCUS76273</name>
</gene>
<dbReference type="GO" id="GO:0005524">
    <property type="term" value="F:ATP binding"/>
    <property type="evidence" value="ECO:0007669"/>
    <property type="project" value="InterPro"/>
</dbReference>
<protein>
    <recommendedName>
        <fullName evidence="1">IstB-like ATP-binding domain-containing protein</fullName>
    </recommendedName>
</protein>
<dbReference type="EMBL" id="CADCXW020000093">
    <property type="protein sequence ID" value="CAD1562059.1"/>
    <property type="molecule type" value="Genomic_DNA"/>
</dbReference>
<dbReference type="InterPro" id="IPR002611">
    <property type="entry name" value="IstB_ATP-bd"/>
</dbReference>
<dbReference type="Gene3D" id="3.40.50.300">
    <property type="entry name" value="P-loop containing nucleotide triphosphate hydrolases"/>
    <property type="match status" value="1"/>
</dbReference>
<reference evidence="2" key="1">
    <citation type="submission" date="2020-07" db="EMBL/GenBank/DDBJ databases">
        <authorList>
            <person name="Ferguson B K."/>
        </authorList>
    </citation>
    <scope>NUCLEOTIDE SEQUENCE</scope>
    <source>
        <strain evidence="2">L06</strain>
    </source>
</reference>
<feature type="domain" description="IstB-like ATP-binding" evidence="1">
    <location>
        <begin position="2"/>
        <end position="79"/>
    </location>
</feature>
<organism evidence="2">
    <name type="scientific">Bracon brevicornis</name>
    <dbReference type="NCBI Taxonomy" id="1563983"/>
    <lineage>
        <taxon>Eukaryota</taxon>
        <taxon>Metazoa</taxon>
        <taxon>Ecdysozoa</taxon>
        <taxon>Arthropoda</taxon>
        <taxon>Hexapoda</taxon>
        <taxon>Insecta</taxon>
        <taxon>Pterygota</taxon>
        <taxon>Neoptera</taxon>
        <taxon>Endopterygota</taxon>
        <taxon>Hymenoptera</taxon>
        <taxon>Apocrita</taxon>
        <taxon>Ichneumonoidea</taxon>
        <taxon>Braconidae</taxon>
        <taxon>Braconinae</taxon>
        <taxon>Bracon</taxon>
    </lineage>
</organism>
<dbReference type="InterPro" id="IPR027417">
    <property type="entry name" value="P-loop_NTPase"/>
</dbReference>
<sequence length="91" mass="10127">MAGLSIRFITAADMMLQLMASHRQGDLKGYLNRVVGKPKLLSIDEVGYLPFGKLEANLFFQVVSKRYESGSVILTSNLPRSGPEPLVMTRR</sequence>